<dbReference type="InterPro" id="IPR036805">
    <property type="entry name" value="Tscrpt_elong_fac_GreA/B_N_sf"/>
</dbReference>
<dbReference type="InterPro" id="IPR001437">
    <property type="entry name" value="Tscrpt_elong_fac_GreA/B_C"/>
</dbReference>
<keyword evidence="13" id="KW-1185">Reference proteome</keyword>
<evidence type="ECO:0000256" key="2">
    <source>
        <dbReference type="ARBA" id="ARBA00013729"/>
    </source>
</evidence>
<keyword evidence="5 8" id="KW-0804">Transcription</keyword>
<dbReference type="PIRSF" id="PIRSF006092">
    <property type="entry name" value="GreA_GreB"/>
    <property type="match status" value="1"/>
</dbReference>
<dbReference type="SUPFAM" id="SSF54534">
    <property type="entry name" value="FKBP-like"/>
    <property type="match status" value="1"/>
</dbReference>
<dbReference type="RefSeq" id="WP_097654940.1">
    <property type="nucleotide sequence ID" value="NZ_LYXE01000170.1"/>
</dbReference>
<dbReference type="Pfam" id="PF01272">
    <property type="entry name" value="GreA_GreB"/>
    <property type="match status" value="1"/>
</dbReference>
<proteinExistence type="inferred from homology"/>
<dbReference type="GO" id="GO:0032784">
    <property type="term" value="P:regulation of DNA-templated transcription elongation"/>
    <property type="evidence" value="ECO:0007669"/>
    <property type="project" value="UniProtKB-UniRule"/>
</dbReference>
<dbReference type="InterPro" id="IPR028624">
    <property type="entry name" value="Tscrpt_elong_fac_GreA/B"/>
</dbReference>
<dbReference type="GO" id="GO:0003677">
    <property type="term" value="F:DNA binding"/>
    <property type="evidence" value="ECO:0007669"/>
    <property type="project" value="UniProtKB-UniRule"/>
</dbReference>
<keyword evidence="3 8" id="KW-0805">Transcription regulation</keyword>
<evidence type="ECO:0000256" key="8">
    <source>
        <dbReference type="HAMAP-Rule" id="MF_00105"/>
    </source>
</evidence>
<dbReference type="InterPro" id="IPR023459">
    <property type="entry name" value="Tscrpt_elong_fac_GreA/B_fam"/>
</dbReference>
<dbReference type="Pfam" id="PF03449">
    <property type="entry name" value="GreA_GreB_N"/>
    <property type="match status" value="1"/>
</dbReference>
<reference evidence="12 13" key="1">
    <citation type="submission" date="2016-05" db="EMBL/GenBank/DDBJ databases">
        <authorList>
            <person name="Lavstsen T."/>
            <person name="Jespersen J.S."/>
        </authorList>
    </citation>
    <scope>NUCLEOTIDE SEQUENCE [LARGE SCALE GENOMIC DNA]</scope>
    <source>
        <strain evidence="12 13">B7-9</strain>
    </source>
</reference>
<dbReference type="PANTHER" id="PTHR30437:SF4">
    <property type="entry name" value="TRANSCRIPTION ELONGATION FACTOR GREA"/>
    <property type="match status" value="1"/>
</dbReference>
<accession>A0A2H3KPD0</accession>
<dbReference type="OrthoDB" id="9808774at2"/>
<dbReference type="GO" id="GO:0003746">
    <property type="term" value="F:translation elongation factor activity"/>
    <property type="evidence" value="ECO:0007669"/>
    <property type="project" value="UniProtKB-KW"/>
</dbReference>
<dbReference type="NCBIfam" id="NF001263">
    <property type="entry name" value="PRK00226.1-4"/>
    <property type="match status" value="1"/>
</dbReference>
<keyword evidence="4 8" id="KW-0238">DNA-binding</keyword>
<evidence type="ECO:0000256" key="9">
    <source>
        <dbReference type="RuleBase" id="RU000556"/>
    </source>
</evidence>
<keyword evidence="12" id="KW-0251">Elongation factor</keyword>
<dbReference type="GO" id="GO:0006354">
    <property type="term" value="P:DNA-templated transcription elongation"/>
    <property type="evidence" value="ECO:0007669"/>
    <property type="project" value="TreeGrafter"/>
</dbReference>
<dbReference type="FunFam" id="3.10.50.30:FF:000001">
    <property type="entry name" value="Transcription elongation factor GreA"/>
    <property type="match status" value="1"/>
</dbReference>
<dbReference type="InterPro" id="IPR006359">
    <property type="entry name" value="Tscrpt_elong_fac_GreA"/>
</dbReference>
<evidence type="ECO:0000256" key="1">
    <source>
        <dbReference type="ARBA" id="ARBA00008213"/>
    </source>
</evidence>
<dbReference type="FunFam" id="1.10.287.180:FF:000001">
    <property type="entry name" value="Transcription elongation factor GreA"/>
    <property type="match status" value="1"/>
</dbReference>
<feature type="domain" description="Transcription elongation factor GreA/GreB N-terminal" evidence="11">
    <location>
        <begin position="7"/>
        <end position="75"/>
    </location>
</feature>
<dbReference type="NCBIfam" id="TIGR01462">
    <property type="entry name" value="greA"/>
    <property type="match status" value="1"/>
</dbReference>
<evidence type="ECO:0000256" key="4">
    <source>
        <dbReference type="ARBA" id="ARBA00023125"/>
    </source>
</evidence>
<dbReference type="SUPFAM" id="SSF46557">
    <property type="entry name" value="GreA transcript cleavage protein, N-terminal domain"/>
    <property type="match status" value="1"/>
</dbReference>
<organism evidence="12 13">
    <name type="scientific">Candidatus Chloroploca asiatica</name>
    <dbReference type="NCBI Taxonomy" id="1506545"/>
    <lineage>
        <taxon>Bacteria</taxon>
        <taxon>Bacillati</taxon>
        <taxon>Chloroflexota</taxon>
        <taxon>Chloroflexia</taxon>
        <taxon>Chloroflexales</taxon>
        <taxon>Chloroflexineae</taxon>
        <taxon>Oscillochloridaceae</taxon>
        <taxon>Candidatus Chloroploca</taxon>
    </lineage>
</organism>
<dbReference type="Gene3D" id="3.10.50.30">
    <property type="entry name" value="Transcription elongation factor, GreA/GreB, C-terminal domain"/>
    <property type="match status" value="1"/>
</dbReference>
<evidence type="ECO:0000259" key="11">
    <source>
        <dbReference type="Pfam" id="PF03449"/>
    </source>
</evidence>
<dbReference type="InterPro" id="IPR036953">
    <property type="entry name" value="GreA/GreB_C_sf"/>
</dbReference>
<evidence type="ECO:0000313" key="12">
    <source>
        <dbReference type="EMBL" id="PDV96996.1"/>
    </source>
</evidence>
<feature type="domain" description="Transcription elongation factor GreA/GreB C-terminal" evidence="10">
    <location>
        <begin position="83"/>
        <end position="156"/>
    </location>
</feature>
<keyword evidence="12" id="KW-0648">Protein biosynthesis</keyword>
<evidence type="ECO:0000259" key="10">
    <source>
        <dbReference type="Pfam" id="PF01272"/>
    </source>
</evidence>
<evidence type="ECO:0000256" key="6">
    <source>
        <dbReference type="ARBA" id="ARBA00024916"/>
    </source>
</evidence>
<dbReference type="AlphaFoldDB" id="A0A2H3KPD0"/>
<protein>
    <recommendedName>
        <fullName evidence="2 8">Transcription elongation factor GreA</fullName>
    </recommendedName>
    <alternativeName>
        <fullName evidence="7 8">Transcript cleavage factor GreA</fullName>
    </alternativeName>
</protein>
<comment type="similarity">
    <text evidence="1 8 9">Belongs to the GreA/GreB family.</text>
</comment>
<name>A0A2H3KPD0_9CHLR</name>
<dbReference type="InterPro" id="IPR022691">
    <property type="entry name" value="Tscrpt_elong_fac_GreA/B_N"/>
</dbReference>
<dbReference type="EMBL" id="LYXE01000170">
    <property type="protein sequence ID" value="PDV96996.1"/>
    <property type="molecule type" value="Genomic_DNA"/>
</dbReference>
<evidence type="ECO:0000256" key="3">
    <source>
        <dbReference type="ARBA" id="ARBA00023015"/>
    </source>
</evidence>
<dbReference type="HAMAP" id="MF_00105">
    <property type="entry name" value="GreA_GreB"/>
    <property type="match status" value="1"/>
</dbReference>
<dbReference type="Gene3D" id="1.10.287.180">
    <property type="entry name" value="Transcription elongation factor, GreA/GreB, N-terminal domain"/>
    <property type="match status" value="1"/>
</dbReference>
<evidence type="ECO:0000313" key="13">
    <source>
        <dbReference type="Proteomes" id="UP000220922"/>
    </source>
</evidence>
<dbReference type="PANTHER" id="PTHR30437">
    <property type="entry name" value="TRANSCRIPTION ELONGATION FACTOR GREA"/>
    <property type="match status" value="1"/>
</dbReference>
<comment type="function">
    <text evidence="6 8 9">Necessary for efficient RNA polymerase transcription elongation past template-encoded arresting sites. The arresting sites in DNA have the property of trapping a certain fraction of elongating RNA polymerases that pass through, resulting in locked ternary complexes. Cleavage of the nascent transcript by cleavage factors such as GreA or GreB allows the resumption of elongation from the new 3'terminus. GreA releases sequences of 2 to 3 nucleotides.</text>
</comment>
<dbReference type="Proteomes" id="UP000220922">
    <property type="component" value="Unassembled WGS sequence"/>
</dbReference>
<dbReference type="GO" id="GO:0070063">
    <property type="term" value="F:RNA polymerase binding"/>
    <property type="evidence" value="ECO:0007669"/>
    <property type="project" value="InterPro"/>
</dbReference>
<gene>
    <name evidence="8" type="primary">greA</name>
    <name evidence="12" type="ORF">A9Q02_05525</name>
</gene>
<sequence length="157" mass="17330">MTDKPTYLTREGRVKLEAELEELSTVERKQVAERIAAAKELGDISESGEYEDAKKSQALLEGRIRELRSLLSRAETIDEDQISNGEVRVGSSVTVRFEEDGEEETWTIVGSAEASPRQGRISNESPIGASLLGKRARNKVTVQTPSGVMKLTIVKVR</sequence>
<comment type="caution">
    <text evidence="12">The sequence shown here is derived from an EMBL/GenBank/DDBJ whole genome shotgun (WGS) entry which is preliminary data.</text>
</comment>
<evidence type="ECO:0000256" key="7">
    <source>
        <dbReference type="ARBA" id="ARBA00030776"/>
    </source>
</evidence>
<evidence type="ECO:0000256" key="5">
    <source>
        <dbReference type="ARBA" id="ARBA00023163"/>
    </source>
</evidence>